<keyword evidence="1" id="KW-0812">Transmembrane</keyword>
<feature type="transmembrane region" description="Helical" evidence="1">
    <location>
        <begin position="200"/>
        <end position="218"/>
    </location>
</feature>
<protein>
    <submittedName>
        <fullName evidence="2">Uncharacterized protein</fullName>
    </submittedName>
</protein>
<name>A0A7X0MIM0_9SPHI</name>
<dbReference type="Proteomes" id="UP000521017">
    <property type="component" value="Unassembled WGS sequence"/>
</dbReference>
<keyword evidence="1" id="KW-1133">Transmembrane helix</keyword>
<sequence length="335" mass="36721">MTKTKWTTTSDQITILPKSHYTLYGLIAFAAFLALGYFTKNELMGSTRTLISYIIVFGSVPAIYFALTRNTIIFNRITQLMTVKLFGIIPLKNIPFSNIAAIEPVYINGGAFEFKVFLKSNRHGKGISLTKQYGKESDENATAFIHEVIEPVEQWLGITAPAADTLVSAIPESQFSRPVVTSFENYKIDNGIYTISQQKIGGVVLAGLVIAGGVFYWVSQGANAGLFVPLFLIGLGLYLLSVVLKKVDLDTNTKMITVTTAGGLRKKDYAFHHFAGFSIVRNTTNFAHTGTVVSLQMSVGNSDKITLVPLKAFTQTNKIEDFLNETSTILGKETA</sequence>
<feature type="transmembrane region" description="Helical" evidence="1">
    <location>
        <begin position="50"/>
        <end position="67"/>
    </location>
</feature>
<feature type="transmembrane region" description="Helical" evidence="1">
    <location>
        <begin position="21"/>
        <end position="38"/>
    </location>
</feature>
<dbReference type="AlphaFoldDB" id="A0A7X0MIM0"/>
<evidence type="ECO:0000313" key="2">
    <source>
        <dbReference type="EMBL" id="MBB6500071.1"/>
    </source>
</evidence>
<dbReference type="RefSeq" id="WP_184624790.1">
    <property type="nucleotide sequence ID" value="NZ_JACHCC010000005.1"/>
</dbReference>
<comment type="caution">
    <text evidence="2">The sequence shown here is derived from an EMBL/GenBank/DDBJ whole genome shotgun (WGS) entry which is preliminary data.</text>
</comment>
<evidence type="ECO:0000313" key="3">
    <source>
        <dbReference type="Proteomes" id="UP000521017"/>
    </source>
</evidence>
<organism evidence="2 3">
    <name type="scientific">Pedobacter cryoconitis</name>
    <dbReference type="NCBI Taxonomy" id="188932"/>
    <lineage>
        <taxon>Bacteria</taxon>
        <taxon>Pseudomonadati</taxon>
        <taxon>Bacteroidota</taxon>
        <taxon>Sphingobacteriia</taxon>
        <taxon>Sphingobacteriales</taxon>
        <taxon>Sphingobacteriaceae</taxon>
        <taxon>Pedobacter</taxon>
    </lineage>
</organism>
<gene>
    <name evidence="2" type="ORF">HDF25_002215</name>
</gene>
<proteinExistence type="predicted"/>
<dbReference type="EMBL" id="JACHCC010000005">
    <property type="protein sequence ID" value="MBB6500071.1"/>
    <property type="molecule type" value="Genomic_DNA"/>
</dbReference>
<keyword evidence="1" id="KW-0472">Membrane</keyword>
<evidence type="ECO:0000256" key="1">
    <source>
        <dbReference type="SAM" id="Phobius"/>
    </source>
</evidence>
<accession>A0A7X0MIM0</accession>
<reference evidence="2 3" key="1">
    <citation type="submission" date="2020-08" db="EMBL/GenBank/DDBJ databases">
        <title>Genomic Encyclopedia of Type Strains, Phase IV (KMG-V): Genome sequencing to study the core and pangenomes of soil and plant-associated prokaryotes.</title>
        <authorList>
            <person name="Whitman W."/>
        </authorList>
    </citation>
    <scope>NUCLEOTIDE SEQUENCE [LARGE SCALE GENOMIC DNA]</scope>
    <source>
        <strain evidence="2 3">M2T3</strain>
    </source>
</reference>
<feature type="transmembrane region" description="Helical" evidence="1">
    <location>
        <begin position="224"/>
        <end position="244"/>
    </location>
</feature>